<reference evidence="2" key="1">
    <citation type="submission" date="2019-10" db="EMBL/GenBank/DDBJ databases">
        <authorList>
            <consortium name="DOE Joint Genome Institute"/>
            <person name="Kuo A."/>
            <person name="Miyauchi S."/>
            <person name="Kiss E."/>
            <person name="Drula E."/>
            <person name="Kohler A."/>
            <person name="Sanchez-Garcia M."/>
            <person name="Andreopoulos B."/>
            <person name="Barry K.W."/>
            <person name="Bonito G."/>
            <person name="Buee M."/>
            <person name="Carver A."/>
            <person name="Chen C."/>
            <person name="Cichocki N."/>
            <person name="Clum A."/>
            <person name="Culley D."/>
            <person name="Crous P.W."/>
            <person name="Fauchery L."/>
            <person name="Girlanda M."/>
            <person name="Hayes R."/>
            <person name="Keri Z."/>
            <person name="LaButti K."/>
            <person name="Lipzen A."/>
            <person name="Lombard V."/>
            <person name="Magnuson J."/>
            <person name="Maillard F."/>
            <person name="Morin E."/>
            <person name="Murat C."/>
            <person name="Nolan M."/>
            <person name="Ohm R."/>
            <person name="Pangilinan J."/>
            <person name="Pereira M."/>
            <person name="Perotto S."/>
            <person name="Peter M."/>
            <person name="Riley R."/>
            <person name="Sitrit Y."/>
            <person name="Stielow B."/>
            <person name="Szollosi G."/>
            <person name="Zifcakova L."/>
            <person name="Stursova M."/>
            <person name="Spatafora J.W."/>
            <person name="Tedersoo L."/>
            <person name="Vaario L.-M."/>
            <person name="Yamada A."/>
            <person name="Yan M."/>
            <person name="Wang P."/>
            <person name="Xu J."/>
            <person name="Bruns T."/>
            <person name="Baldrian P."/>
            <person name="Vilgalys R."/>
            <person name="Henrissat B."/>
            <person name="Grigoriev I.V."/>
            <person name="Hibbett D."/>
            <person name="Nagy L.G."/>
            <person name="Martin F.M."/>
        </authorList>
    </citation>
    <scope>NUCLEOTIDE SEQUENCE</scope>
    <source>
        <strain evidence="2">Prilba</strain>
    </source>
</reference>
<protein>
    <submittedName>
        <fullName evidence="2">Uncharacterized protein</fullName>
    </submittedName>
</protein>
<feature type="region of interest" description="Disordered" evidence="1">
    <location>
        <begin position="243"/>
        <end position="263"/>
    </location>
</feature>
<dbReference type="Proteomes" id="UP000759537">
    <property type="component" value="Unassembled WGS sequence"/>
</dbReference>
<accession>A0A9P5N0F6</accession>
<reference evidence="2" key="2">
    <citation type="journal article" date="2020" name="Nat. Commun.">
        <title>Large-scale genome sequencing of mycorrhizal fungi provides insights into the early evolution of symbiotic traits.</title>
        <authorList>
            <person name="Miyauchi S."/>
            <person name="Kiss E."/>
            <person name="Kuo A."/>
            <person name="Drula E."/>
            <person name="Kohler A."/>
            <person name="Sanchez-Garcia M."/>
            <person name="Morin E."/>
            <person name="Andreopoulos B."/>
            <person name="Barry K.W."/>
            <person name="Bonito G."/>
            <person name="Buee M."/>
            <person name="Carver A."/>
            <person name="Chen C."/>
            <person name="Cichocki N."/>
            <person name="Clum A."/>
            <person name="Culley D."/>
            <person name="Crous P.W."/>
            <person name="Fauchery L."/>
            <person name="Girlanda M."/>
            <person name="Hayes R.D."/>
            <person name="Keri Z."/>
            <person name="LaButti K."/>
            <person name="Lipzen A."/>
            <person name="Lombard V."/>
            <person name="Magnuson J."/>
            <person name="Maillard F."/>
            <person name="Murat C."/>
            <person name="Nolan M."/>
            <person name="Ohm R.A."/>
            <person name="Pangilinan J."/>
            <person name="Pereira M.F."/>
            <person name="Perotto S."/>
            <person name="Peter M."/>
            <person name="Pfister S."/>
            <person name="Riley R."/>
            <person name="Sitrit Y."/>
            <person name="Stielow J.B."/>
            <person name="Szollosi G."/>
            <person name="Zifcakova L."/>
            <person name="Stursova M."/>
            <person name="Spatafora J.W."/>
            <person name="Tedersoo L."/>
            <person name="Vaario L.M."/>
            <person name="Yamada A."/>
            <person name="Yan M."/>
            <person name="Wang P."/>
            <person name="Xu J."/>
            <person name="Bruns T."/>
            <person name="Baldrian P."/>
            <person name="Vilgalys R."/>
            <person name="Dunand C."/>
            <person name="Henrissat B."/>
            <person name="Grigoriev I.V."/>
            <person name="Hibbett D."/>
            <person name="Nagy L.G."/>
            <person name="Martin F.M."/>
        </authorList>
    </citation>
    <scope>NUCLEOTIDE SEQUENCE</scope>
    <source>
        <strain evidence="2">Prilba</strain>
    </source>
</reference>
<dbReference type="AlphaFoldDB" id="A0A9P5N0F6"/>
<organism evidence="2 3">
    <name type="scientific">Russula ochroleuca</name>
    <dbReference type="NCBI Taxonomy" id="152965"/>
    <lineage>
        <taxon>Eukaryota</taxon>
        <taxon>Fungi</taxon>
        <taxon>Dikarya</taxon>
        <taxon>Basidiomycota</taxon>
        <taxon>Agaricomycotina</taxon>
        <taxon>Agaricomycetes</taxon>
        <taxon>Russulales</taxon>
        <taxon>Russulaceae</taxon>
        <taxon>Russula</taxon>
    </lineage>
</organism>
<gene>
    <name evidence="2" type="ORF">DFH94DRAFT_720560</name>
</gene>
<dbReference type="EMBL" id="WHVB01000004">
    <property type="protein sequence ID" value="KAF8483269.1"/>
    <property type="molecule type" value="Genomic_DNA"/>
</dbReference>
<sequence length="263" mass="28116">MTARRSTYHIRPPPQEVFPESTLTPGGLQLTTLFWDTGILFHQGSHAGARVGNNFEVFGCIATHVSNKSNAPPHPTYWRRILSPGGSFSLSSPISAFTPSTFQGGAHRVHGRHQTFLRNPSSHTPLSHHMAGPLNDRFQSGRSHVPIKHDSDQHLASFENAVRHASEAGLGPVQNNSAAAGSSTIDRQAGYYRGAGYPSAPMGNSAPQGHNRIPQFENATTQSTGHDRTGVGGRDNNIDALAGEMHGGGVPLPAEYPTVQPIS</sequence>
<comment type="caution">
    <text evidence="2">The sequence shown here is derived from an EMBL/GenBank/DDBJ whole genome shotgun (WGS) entry which is preliminary data.</text>
</comment>
<evidence type="ECO:0000313" key="3">
    <source>
        <dbReference type="Proteomes" id="UP000759537"/>
    </source>
</evidence>
<evidence type="ECO:0000313" key="2">
    <source>
        <dbReference type="EMBL" id="KAF8483269.1"/>
    </source>
</evidence>
<keyword evidence="3" id="KW-1185">Reference proteome</keyword>
<proteinExistence type="predicted"/>
<name>A0A9P5N0F6_9AGAM</name>
<dbReference type="OrthoDB" id="3220266at2759"/>
<evidence type="ECO:0000256" key="1">
    <source>
        <dbReference type="SAM" id="MobiDB-lite"/>
    </source>
</evidence>